<sequence>MQFQVPQYIEVEDKIIGPLTLKQFLYLAAGGGILFMLWFFIKLWLFIILAIVIGFFCTALAFYKVNGRPLITFLGSIMVYFKKPKLYIWRK</sequence>
<dbReference type="STRING" id="1802000.A3A94_00420"/>
<keyword evidence="1" id="KW-0812">Transmembrane</keyword>
<gene>
    <name evidence="2" type="ORF">A3A94_00420</name>
</gene>
<feature type="transmembrane region" description="Helical" evidence="1">
    <location>
        <begin position="47"/>
        <end position="65"/>
    </location>
</feature>
<comment type="caution">
    <text evidence="2">The sequence shown here is derived from an EMBL/GenBank/DDBJ whole genome shotgun (WGS) entry which is preliminary data.</text>
</comment>
<keyword evidence="1" id="KW-1133">Transmembrane helix</keyword>
<reference evidence="2 3" key="1">
    <citation type="journal article" date="2016" name="Nat. Commun.">
        <title>Thousands of microbial genomes shed light on interconnected biogeochemical processes in an aquifer system.</title>
        <authorList>
            <person name="Anantharaman K."/>
            <person name="Brown C.T."/>
            <person name="Hug L.A."/>
            <person name="Sharon I."/>
            <person name="Castelle C.J."/>
            <person name="Probst A.J."/>
            <person name="Thomas B.C."/>
            <person name="Singh A."/>
            <person name="Wilkins M.J."/>
            <person name="Karaoz U."/>
            <person name="Brodie E.L."/>
            <person name="Williams K.H."/>
            <person name="Hubbard S.S."/>
            <person name="Banfield J.F."/>
        </authorList>
    </citation>
    <scope>NUCLEOTIDE SEQUENCE [LARGE SCALE GENOMIC DNA]</scope>
</reference>
<dbReference type="InterPro" id="IPR024414">
    <property type="entry name" value="Uncharacterised_PrgI"/>
</dbReference>
<keyword evidence="1" id="KW-0472">Membrane</keyword>
<protein>
    <recommendedName>
        <fullName evidence="4">PrgI family protein</fullName>
    </recommendedName>
</protein>
<dbReference type="EMBL" id="MHNE01000024">
    <property type="protein sequence ID" value="OGZ38181.1"/>
    <property type="molecule type" value="Genomic_DNA"/>
</dbReference>
<evidence type="ECO:0000313" key="3">
    <source>
        <dbReference type="Proteomes" id="UP000178787"/>
    </source>
</evidence>
<evidence type="ECO:0008006" key="4">
    <source>
        <dbReference type="Google" id="ProtNLM"/>
    </source>
</evidence>
<proteinExistence type="predicted"/>
<dbReference type="Proteomes" id="UP000178787">
    <property type="component" value="Unassembled WGS sequence"/>
</dbReference>
<feature type="transmembrane region" description="Helical" evidence="1">
    <location>
        <begin position="24"/>
        <end position="41"/>
    </location>
</feature>
<accession>A0A1G2FKZ2</accession>
<dbReference type="Pfam" id="PF12666">
    <property type="entry name" value="PrgI"/>
    <property type="match status" value="1"/>
</dbReference>
<dbReference type="AlphaFoldDB" id="A0A1G2FKZ2"/>
<evidence type="ECO:0000256" key="1">
    <source>
        <dbReference type="SAM" id="Phobius"/>
    </source>
</evidence>
<name>A0A1G2FKZ2_9BACT</name>
<evidence type="ECO:0000313" key="2">
    <source>
        <dbReference type="EMBL" id="OGZ38181.1"/>
    </source>
</evidence>
<organism evidence="2 3">
    <name type="scientific">Candidatus Portnoybacteria bacterium RIFCSPLOWO2_01_FULL_43_11</name>
    <dbReference type="NCBI Taxonomy" id="1802000"/>
    <lineage>
        <taxon>Bacteria</taxon>
        <taxon>Candidatus Portnoyibacteriota</taxon>
    </lineage>
</organism>